<dbReference type="Proteomes" id="UP000024942">
    <property type="component" value="Unassembled WGS sequence"/>
</dbReference>
<dbReference type="Pfam" id="PF07755">
    <property type="entry name" value="DUF1611"/>
    <property type="match status" value="1"/>
</dbReference>
<dbReference type="Pfam" id="PF17396">
    <property type="entry name" value="DUF1611_N"/>
    <property type="match status" value="1"/>
</dbReference>
<evidence type="ECO:0000313" key="4">
    <source>
        <dbReference type="EMBL" id="KDA01410.1"/>
    </source>
</evidence>
<dbReference type="PIRSF" id="PIRSF026760">
    <property type="entry name" value="UCP026760"/>
    <property type="match status" value="1"/>
</dbReference>
<dbReference type="InterPro" id="IPR027417">
    <property type="entry name" value="P-loop_NTPase"/>
</dbReference>
<dbReference type="RefSeq" id="WP_206741588.1">
    <property type="nucleotide sequence ID" value="NZ_ARYL01000029.1"/>
</dbReference>
<name>A0A059G4D8_9PROT</name>
<evidence type="ECO:0000256" key="1">
    <source>
        <dbReference type="SAM" id="MobiDB-lite"/>
    </source>
</evidence>
<evidence type="ECO:0000259" key="2">
    <source>
        <dbReference type="Pfam" id="PF07755"/>
    </source>
</evidence>
<evidence type="ECO:0008006" key="6">
    <source>
        <dbReference type="Google" id="ProtNLM"/>
    </source>
</evidence>
<keyword evidence="5" id="KW-1185">Reference proteome</keyword>
<dbReference type="PANTHER" id="PTHR40690">
    <property type="entry name" value="GLL3100 PROTEIN"/>
    <property type="match status" value="1"/>
</dbReference>
<evidence type="ECO:0000313" key="5">
    <source>
        <dbReference type="Proteomes" id="UP000024942"/>
    </source>
</evidence>
<comment type="caution">
    <text evidence="4">The sequence shown here is derived from an EMBL/GenBank/DDBJ whole genome shotgun (WGS) entry which is preliminary data.</text>
</comment>
<feature type="domain" description="D-glutamate N-acetyltransferase-like C-terminal" evidence="2">
    <location>
        <begin position="156"/>
        <end position="351"/>
    </location>
</feature>
<sequence>MRSESESVIDGPPMTQQGDGSDRRLVLPEPYLLFLGDTCLVTDLKTAFGLRDWAPEKCIGQYRMSEHTTSIGLADMGFGAALAAGAKSLLIGVASAGGAIPKSWWPHLCSAAHAGLSIISGMHDPLRCVPNLSEIAAESGCSLVDIRHWQPEHSVGTGIRRQGRRLLTVGTDCAIGKKYTALAISKAMGQAGMKATFRATGQTGIMLAGAGVPIDSVISDFVSGAAESLSPDNVSDHWDIIEGQGTLFHPAYAAVSLGLLHGSQPDLIVLCHDHRRKEIDGFPGFLVPTPLEAIDLNLSLARLTNSQVRCAGISLNTSGLDDESRRSLFRSLEDDLGYACFDPIVTGVGKVLEQLA</sequence>
<proteinExistence type="predicted"/>
<dbReference type="InterPro" id="IPR011669">
    <property type="entry name" value="DgcN-like"/>
</dbReference>
<dbReference type="Gene3D" id="3.40.50.300">
    <property type="entry name" value="P-loop containing nucleotide triphosphate hydrolases"/>
    <property type="match status" value="1"/>
</dbReference>
<accession>A0A059G4D8</accession>
<dbReference type="InterPro" id="IPR035086">
    <property type="entry name" value="DgcN-like_C"/>
</dbReference>
<organism evidence="4 5">
    <name type="scientific">Hyphomonas oceanitis SCH89</name>
    <dbReference type="NCBI Taxonomy" id="1280953"/>
    <lineage>
        <taxon>Bacteria</taxon>
        <taxon>Pseudomonadati</taxon>
        <taxon>Pseudomonadota</taxon>
        <taxon>Alphaproteobacteria</taxon>
        <taxon>Hyphomonadales</taxon>
        <taxon>Hyphomonadaceae</taxon>
        <taxon>Hyphomonas</taxon>
    </lineage>
</organism>
<dbReference type="eggNOG" id="COG3367">
    <property type="taxonomic scope" value="Bacteria"/>
</dbReference>
<feature type="region of interest" description="Disordered" evidence="1">
    <location>
        <begin position="1"/>
        <end position="23"/>
    </location>
</feature>
<dbReference type="EMBL" id="ARYL01000029">
    <property type="protein sequence ID" value="KDA01410.1"/>
    <property type="molecule type" value="Genomic_DNA"/>
</dbReference>
<evidence type="ECO:0000259" key="3">
    <source>
        <dbReference type="Pfam" id="PF17396"/>
    </source>
</evidence>
<dbReference type="Gene3D" id="3.40.50.720">
    <property type="entry name" value="NAD(P)-binding Rossmann-like Domain"/>
    <property type="match status" value="1"/>
</dbReference>
<dbReference type="InterPro" id="IPR035402">
    <property type="entry name" value="DgcN-like_N"/>
</dbReference>
<gene>
    <name evidence="4" type="ORF">HOC_15717</name>
</gene>
<reference evidence="4 5" key="1">
    <citation type="journal article" date="2014" name="Antonie Van Leeuwenhoek">
        <title>Hyphomonas beringensis sp. nov. and Hyphomonas chukchiensis sp. nov., isolated from surface seawater of the Bering Sea and Chukchi Sea.</title>
        <authorList>
            <person name="Li C."/>
            <person name="Lai Q."/>
            <person name="Li G."/>
            <person name="Dong C."/>
            <person name="Wang J."/>
            <person name="Liao Y."/>
            <person name="Shao Z."/>
        </authorList>
    </citation>
    <scope>NUCLEOTIDE SEQUENCE [LARGE SCALE GENOMIC DNA]</scope>
    <source>
        <strain evidence="4 5">SCH89</strain>
    </source>
</reference>
<dbReference type="PATRIC" id="fig|1280953.3.peg.3153"/>
<dbReference type="SUPFAM" id="SSF52540">
    <property type="entry name" value="P-loop containing nucleoside triphosphate hydrolases"/>
    <property type="match status" value="1"/>
</dbReference>
<dbReference type="STRING" id="1280953.HOC_15717"/>
<feature type="domain" description="D-glutamate N-acetyltransferase-like N-terminal" evidence="3">
    <location>
        <begin position="80"/>
        <end position="148"/>
    </location>
</feature>
<dbReference type="AlphaFoldDB" id="A0A059G4D8"/>
<dbReference type="PANTHER" id="PTHR40690:SF1">
    <property type="entry name" value="DUF1611 DOMAIN-CONTAINING PROTEIN"/>
    <property type="match status" value="1"/>
</dbReference>
<protein>
    <recommendedName>
        <fullName evidence="6">EBNA-1 nuclear protein</fullName>
    </recommendedName>
</protein>